<dbReference type="SUPFAM" id="SSF52374">
    <property type="entry name" value="Nucleotidylyl transferase"/>
    <property type="match status" value="1"/>
</dbReference>
<feature type="binding site" evidence="12">
    <location>
        <position position="237"/>
    </location>
    <ligand>
        <name>Zn(2+)</name>
        <dbReference type="ChEBI" id="CHEBI:29105"/>
    </ligand>
</feature>
<dbReference type="Gene3D" id="3.40.50.620">
    <property type="entry name" value="HUPs"/>
    <property type="match status" value="1"/>
</dbReference>
<dbReference type="InterPro" id="IPR056411">
    <property type="entry name" value="CysS_C"/>
</dbReference>
<evidence type="ECO:0000256" key="7">
    <source>
        <dbReference type="ARBA" id="ARBA00022741"/>
    </source>
</evidence>
<comment type="cofactor">
    <cofactor evidence="12">
        <name>Zn(2+)</name>
        <dbReference type="ChEBI" id="CHEBI:29105"/>
    </cofactor>
    <text evidence="12">Binds 1 zinc ion per subunit.</text>
</comment>
<gene>
    <name evidence="12" type="primary">cysS</name>
    <name evidence="14" type="ORF">SAMN04488129_12835</name>
</gene>
<dbReference type="AlphaFoldDB" id="A0A1H7W149"/>
<feature type="domain" description="Cysteinyl-tRNA synthetase class Ia DALR" evidence="13">
    <location>
        <begin position="359"/>
        <end position="420"/>
    </location>
</feature>
<dbReference type="InterPro" id="IPR014729">
    <property type="entry name" value="Rossmann-like_a/b/a_fold"/>
</dbReference>
<evidence type="ECO:0000256" key="4">
    <source>
        <dbReference type="ARBA" id="ARBA00022490"/>
    </source>
</evidence>
<dbReference type="Pfam" id="PF01406">
    <property type="entry name" value="tRNA-synt_1e"/>
    <property type="match status" value="1"/>
</dbReference>
<evidence type="ECO:0000256" key="10">
    <source>
        <dbReference type="ARBA" id="ARBA00022917"/>
    </source>
</evidence>
<dbReference type="Pfam" id="PF09190">
    <property type="entry name" value="DALR_2"/>
    <property type="match status" value="1"/>
</dbReference>
<evidence type="ECO:0000256" key="1">
    <source>
        <dbReference type="ARBA" id="ARBA00004496"/>
    </source>
</evidence>
<dbReference type="InterPro" id="IPR024909">
    <property type="entry name" value="Cys-tRNA/MSH_ligase"/>
</dbReference>
<evidence type="ECO:0000256" key="11">
    <source>
        <dbReference type="ARBA" id="ARBA00023146"/>
    </source>
</evidence>
<organism evidence="14 15">
    <name type="scientific">Halomonas daqiaonensis</name>
    <dbReference type="NCBI Taxonomy" id="650850"/>
    <lineage>
        <taxon>Bacteria</taxon>
        <taxon>Pseudomonadati</taxon>
        <taxon>Pseudomonadota</taxon>
        <taxon>Gammaproteobacteria</taxon>
        <taxon>Oceanospirillales</taxon>
        <taxon>Halomonadaceae</taxon>
        <taxon>Halomonas</taxon>
    </lineage>
</organism>
<evidence type="ECO:0000313" key="14">
    <source>
        <dbReference type="EMBL" id="SEM14775.1"/>
    </source>
</evidence>
<feature type="short sequence motif" description="'HIGH' region" evidence="12">
    <location>
        <begin position="29"/>
        <end position="39"/>
    </location>
</feature>
<dbReference type="InterPro" id="IPR015273">
    <property type="entry name" value="Cys-tRNA-synt_Ia_DALR"/>
</dbReference>
<dbReference type="InterPro" id="IPR015803">
    <property type="entry name" value="Cys-tRNA-ligase"/>
</dbReference>
<evidence type="ECO:0000256" key="8">
    <source>
        <dbReference type="ARBA" id="ARBA00022833"/>
    </source>
</evidence>
<name>A0A1H7W149_9GAMM</name>
<dbReference type="GO" id="GO:0008270">
    <property type="term" value="F:zinc ion binding"/>
    <property type="evidence" value="ECO:0007669"/>
    <property type="project" value="UniProtKB-UniRule"/>
</dbReference>
<dbReference type="CDD" id="cd07963">
    <property type="entry name" value="Anticodon_Ia_Cys"/>
    <property type="match status" value="1"/>
</dbReference>
<dbReference type="OrthoDB" id="9815130at2"/>
<keyword evidence="9 12" id="KW-0067">ATP-binding</keyword>
<dbReference type="CDD" id="cd00672">
    <property type="entry name" value="CysRS_core"/>
    <property type="match status" value="1"/>
</dbReference>
<dbReference type="HAMAP" id="MF_00041">
    <property type="entry name" value="Cys_tRNA_synth"/>
    <property type="match status" value="1"/>
</dbReference>
<dbReference type="STRING" id="650850.SAMN04488129_12835"/>
<keyword evidence="5 12" id="KW-0436">Ligase</keyword>
<reference evidence="15" key="1">
    <citation type="submission" date="2016-10" db="EMBL/GenBank/DDBJ databases">
        <authorList>
            <person name="Varghese N."/>
            <person name="Submissions S."/>
        </authorList>
    </citation>
    <scope>NUCLEOTIDE SEQUENCE [LARGE SCALE GENOMIC DNA]</scope>
    <source>
        <strain evidence="15">CGMCC 1.9150</strain>
    </source>
</reference>
<dbReference type="PANTHER" id="PTHR10890">
    <property type="entry name" value="CYSTEINYL-TRNA SYNTHETASE"/>
    <property type="match status" value="1"/>
</dbReference>
<evidence type="ECO:0000256" key="6">
    <source>
        <dbReference type="ARBA" id="ARBA00022723"/>
    </source>
</evidence>
<dbReference type="Proteomes" id="UP000198807">
    <property type="component" value="Unassembled WGS sequence"/>
</dbReference>
<evidence type="ECO:0000256" key="2">
    <source>
        <dbReference type="ARBA" id="ARBA00005594"/>
    </source>
</evidence>
<feature type="short sequence motif" description="'KMSKS' region" evidence="12">
    <location>
        <begin position="265"/>
        <end position="269"/>
    </location>
</feature>
<accession>A0A1H7W149</accession>
<proteinExistence type="inferred from homology"/>
<comment type="similarity">
    <text evidence="2 12">Belongs to the class-I aminoacyl-tRNA synthetase family.</text>
</comment>
<dbReference type="GO" id="GO:0005524">
    <property type="term" value="F:ATP binding"/>
    <property type="evidence" value="ECO:0007669"/>
    <property type="project" value="UniProtKB-UniRule"/>
</dbReference>
<feature type="binding site" evidence="12">
    <location>
        <position position="27"/>
    </location>
    <ligand>
        <name>Zn(2+)</name>
        <dbReference type="ChEBI" id="CHEBI:29105"/>
    </ligand>
</feature>
<feature type="binding site" evidence="12">
    <location>
        <position position="208"/>
    </location>
    <ligand>
        <name>Zn(2+)</name>
        <dbReference type="ChEBI" id="CHEBI:29105"/>
    </ligand>
</feature>
<dbReference type="GO" id="GO:0005829">
    <property type="term" value="C:cytosol"/>
    <property type="evidence" value="ECO:0007669"/>
    <property type="project" value="TreeGrafter"/>
</dbReference>
<keyword evidence="6 12" id="KW-0479">Metal-binding</keyword>
<dbReference type="InterPro" id="IPR009080">
    <property type="entry name" value="tRNAsynth_Ia_anticodon-bd"/>
</dbReference>
<evidence type="ECO:0000256" key="12">
    <source>
        <dbReference type="HAMAP-Rule" id="MF_00041"/>
    </source>
</evidence>
<dbReference type="PRINTS" id="PR00983">
    <property type="entry name" value="TRNASYNTHCYS"/>
</dbReference>
<feature type="binding site" evidence="12">
    <location>
        <position position="233"/>
    </location>
    <ligand>
        <name>Zn(2+)</name>
        <dbReference type="ChEBI" id="CHEBI:29105"/>
    </ligand>
</feature>
<keyword evidence="7 12" id="KW-0547">Nucleotide-binding</keyword>
<dbReference type="FunFam" id="3.40.50.620:FF:000009">
    <property type="entry name" value="Cysteine--tRNA ligase"/>
    <property type="match status" value="1"/>
</dbReference>
<keyword evidence="15" id="KW-1185">Reference proteome</keyword>
<dbReference type="InterPro" id="IPR032678">
    <property type="entry name" value="tRNA-synt_1_cat_dom"/>
</dbReference>
<comment type="subcellular location">
    <subcellularLocation>
        <location evidence="1 12">Cytoplasm</location>
    </subcellularLocation>
</comment>
<dbReference type="PANTHER" id="PTHR10890:SF3">
    <property type="entry name" value="CYSTEINE--TRNA LIGASE, CYTOPLASMIC"/>
    <property type="match status" value="1"/>
</dbReference>
<dbReference type="GO" id="GO:0004817">
    <property type="term" value="F:cysteine-tRNA ligase activity"/>
    <property type="evidence" value="ECO:0007669"/>
    <property type="project" value="UniProtKB-UniRule"/>
</dbReference>
<dbReference type="RefSeq" id="WP_089715779.1">
    <property type="nucleotide sequence ID" value="NZ_FOBC01000028.1"/>
</dbReference>
<evidence type="ECO:0000313" key="15">
    <source>
        <dbReference type="Proteomes" id="UP000198807"/>
    </source>
</evidence>
<keyword evidence="11 12" id="KW-0030">Aminoacyl-tRNA synthetase</keyword>
<comment type="catalytic activity">
    <reaction evidence="12">
        <text>tRNA(Cys) + L-cysteine + ATP = L-cysteinyl-tRNA(Cys) + AMP + diphosphate</text>
        <dbReference type="Rhea" id="RHEA:17773"/>
        <dbReference type="Rhea" id="RHEA-COMP:9661"/>
        <dbReference type="Rhea" id="RHEA-COMP:9679"/>
        <dbReference type="ChEBI" id="CHEBI:30616"/>
        <dbReference type="ChEBI" id="CHEBI:33019"/>
        <dbReference type="ChEBI" id="CHEBI:35235"/>
        <dbReference type="ChEBI" id="CHEBI:78442"/>
        <dbReference type="ChEBI" id="CHEBI:78517"/>
        <dbReference type="ChEBI" id="CHEBI:456215"/>
        <dbReference type="EC" id="6.1.1.16"/>
    </reaction>
</comment>
<keyword evidence="4 12" id="KW-0963">Cytoplasm</keyword>
<keyword evidence="8 12" id="KW-0862">Zinc</keyword>
<evidence type="ECO:0000256" key="9">
    <source>
        <dbReference type="ARBA" id="ARBA00022840"/>
    </source>
</evidence>
<dbReference type="SUPFAM" id="SSF47323">
    <property type="entry name" value="Anticodon-binding domain of a subclass of class I aminoacyl-tRNA synthetases"/>
    <property type="match status" value="1"/>
</dbReference>
<comment type="subunit">
    <text evidence="3 12">Monomer.</text>
</comment>
<dbReference type="EC" id="6.1.1.16" evidence="12"/>
<evidence type="ECO:0000256" key="5">
    <source>
        <dbReference type="ARBA" id="ARBA00022598"/>
    </source>
</evidence>
<feature type="binding site" evidence="12">
    <location>
        <position position="268"/>
    </location>
    <ligand>
        <name>ATP</name>
        <dbReference type="ChEBI" id="CHEBI:30616"/>
    </ligand>
</feature>
<sequence length="485" mass="54850">MQIYNTLTRRKESFTPIEPGKVRMYVCGMTVYDYCHLGHARVLVAFDVITRYLRQRGFDVTYVRNVTDIDDKILRRADENGETIGSLTERMIQAMHEDEARLGVLPPDHEPRATRHIDDILDMIETLIDKGYAYAADNGDVYYRVRKFEGYGKLNNRDPDEMRAGARIEVDEHKDDPLDFVLWKAAKPDEASWPSPWGEGRPGWHIECSAMSRCCLGETFDIHGGGPDLTFPHHENEIAQSEAANGKPFVNTWMHAGAVRVNHEKMSKSLGNFFTIREVLDHHDPEVVRYLLVASHYRSPINYAPESLAEARKSLERFYNSLEGLALEGLALEGLSIEERSLQGIEPVEEEVDGRFQERFTAAMDDDFNTAEALSVLFDLARELNRARKEAPEQAPVLAAELKRLGGTLGLLQQDPATFLKGGGSDLPLSQDEIRAKINERSEAKQSRDFATADAIRDELAALGIILKDSREGTSWVFEKPDREL</sequence>
<dbReference type="GO" id="GO:0006423">
    <property type="term" value="P:cysteinyl-tRNA aminoacylation"/>
    <property type="evidence" value="ECO:0007669"/>
    <property type="project" value="UniProtKB-UniRule"/>
</dbReference>
<keyword evidence="10 12" id="KW-0648">Protein biosynthesis</keyword>
<dbReference type="Pfam" id="PF23493">
    <property type="entry name" value="CysS_C"/>
    <property type="match status" value="1"/>
</dbReference>
<evidence type="ECO:0000256" key="3">
    <source>
        <dbReference type="ARBA" id="ARBA00011245"/>
    </source>
</evidence>
<dbReference type="Gene3D" id="1.20.120.1910">
    <property type="entry name" value="Cysteine-tRNA ligase, C-terminal anti-codon recognition domain"/>
    <property type="match status" value="1"/>
</dbReference>
<dbReference type="EMBL" id="FOBC01000028">
    <property type="protein sequence ID" value="SEM14775.1"/>
    <property type="molecule type" value="Genomic_DNA"/>
</dbReference>
<evidence type="ECO:0000259" key="13">
    <source>
        <dbReference type="SMART" id="SM00840"/>
    </source>
</evidence>
<dbReference type="SMART" id="SM00840">
    <property type="entry name" value="DALR_2"/>
    <property type="match status" value="1"/>
</dbReference>
<protein>
    <recommendedName>
        <fullName evidence="12">Cysteine--tRNA ligase</fullName>
        <ecNumber evidence="12">6.1.1.16</ecNumber>
    </recommendedName>
    <alternativeName>
        <fullName evidence="12">Cysteinyl-tRNA synthetase</fullName>
        <shortName evidence="12">CysRS</shortName>
    </alternativeName>
</protein>
<dbReference type="NCBIfam" id="TIGR00435">
    <property type="entry name" value="cysS"/>
    <property type="match status" value="1"/>
</dbReference>